<evidence type="ECO:0000259" key="8">
    <source>
        <dbReference type="PROSITE" id="PS51050"/>
    </source>
</evidence>
<comment type="subcellular location">
    <subcellularLocation>
        <location evidence="1">Nucleus</location>
    </subcellularLocation>
</comment>
<feature type="compositionally biased region" description="Basic and acidic residues" evidence="7">
    <location>
        <begin position="802"/>
        <end position="815"/>
    </location>
</feature>
<dbReference type="Gene3D" id="3.30.40.100">
    <property type="match status" value="1"/>
</dbReference>
<keyword evidence="4" id="KW-0862">Zinc</keyword>
<dbReference type="Proteomes" id="UP001209878">
    <property type="component" value="Unassembled WGS sequence"/>
</dbReference>
<dbReference type="PANTHER" id="PTHR23336:SF76">
    <property type="entry name" value="MORC S5 DOMAIN-CONTAINING PROTEIN"/>
    <property type="match status" value="1"/>
</dbReference>
<keyword evidence="5" id="KW-0175">Coiled coil</keyword>
<dbReference type="PANTHER" id="PTHR23336">
    <property type="entry name" value="ZINC FINGER CW-TYPE COILED-COIL DOMAIN PROTEIN 3"/>
    <property type="match status" value="1"/>
</dbReference>
<feature type="compositionally biased region" description="Polar residues" evidence="7">
    <location>
        <begin position="745"/>
        <end position="756"/>
    </location>
</feature>
<dbReference type="Pfam" id="PF07496">
    <property type="entry name" value="zf-CW"/>
    <property type="match status" value="1"/>
</dbReference>
<comment type="caution">
    <text evidence="9">The sequence shown here is derived from an EMBL/GenBank/DDBJ whole genome shotgun (WGS) entry which is preliminary data.</text>
</comment>
<evidence type="ECO:0000256" key="7">
    <source>
        <dbReference type="SAM" id="MobiDB-lite"/>
    </source>
</evidence>
<gene>
    <name evidence="9" type="ORF">NP493_889g01038</name>
</gene>
<reference evidence="9" key="1">
    <citation type="journal article" date="2023" name="Mol. Biol. Evol.">
        <title>Third-Generation Sequencing Reveals the Adaptive Role of the Epigenome in Three Deep-Sea Polychaetes.</title>
        <authorList>
            <person name="Perez M."/>
            <person name="Aroh O."/>
            <person name="Sun Y."/>
            <person name="Lan Y."/>
            <person name="Juniper S.K."/>
            <person name="Young C.R."/>
            <person name="Angers B."/>
            <person name="Qian P.Y."/>
        </authorList>
    </citation>
    <scope>NUCLEOTIDE SEQUENCE</scope>
    <source>
        <strain evidence="9">R07B-5</strain>
    </source>
</reference>
<evidence type="ECO:0000256" key="1">
    <source>
        <dbReference type="ARBA" id="ARBA00004123"/>
    </source>
</evidence>
<feature type="domain" description="CW-type" evidence="8">
    <location>
        <begin position="556"/>
        <end position="610"/>
    </location>
</feature>
<dbReference type="Pfam" id="PF17942">
    <property type="entry name" value="Morc6_S5"/>
    <property type="match status" value="1"/>
</dbReference>
<feature type="compositionally biased region" description="Acidic residues" evidence="7">
    <location>
        <begin position="775"/>
        <end position="786"/>
    </location>
</feature>
<accession>A0AAD9KKS3</accession>
<evidence type="ECO:0000256" key="5">
    <source>
        <dbReference type="ARBA" id="ARBA00023054"/>
    </source>
</evidence>
<evidence type="ECO:0000313" key="10">
    <source>
        <dbReference type="Proteomes" id="UP001209878"/>
    </source>
</evidence>
<dbReference type="InterPro" id="IPR045261">
    <property type="entry name" value="MORC_ATPase"/>
</dbReference>
<feature type="compositionally biased region" description="Polar residues" evidence="7">
    <location>
        <begin position="703"/>
        <end position="724"/>
    </location>
</feature>
<keyword evidence="2" id="KW-0479">Metal-binding</keyword>
<dbReference type="EMBL" id="JAODUO010000889">
    <property type="protein sequence ID" value="KAK2173266.1"/>
    <property type="molecule type" value="Genomic_DNA"/>
</dbReference>
<feature type="compositionally biased region" description="Polar residues" evidence="7">
    <location>
        <begin position="789"/>
        <end position="798"/>
    </location>
</feature>
<dbReference type="InterPro" id="IPR011124">
    <property type="entry name" value="Znf_CW"/>
</dbReference>
<evidence type="ECO:0000256" key="6">
    <source>
        <dbReference type="ARBA" id="ARBA00023242"/>
    </source>
</evidence>
<dbReference type="InterPro" id="IPR036890">
    <property type="entry name" value="HATPase_C_sf"/>
</dbReference>
<proteinExistence type="predicted"/>
<dbReference type="PROSITE" id="PS51050">
    <property type="entry name" value="ZF_CW"/>
    <property type="match status" value="1"/>
</dbReference>
<feature type="region of interest" description="Disordered" evidence="7">
    <location>
        <begin position="623"/>
        <end position="650"/>
    </location>
</feature>
<feature type="compositionally biased region" description="Low complexity" evidence="7">
    <location>
        <begin position="832"/>
        <end position="858"/>
    </location>
</feature>
<dbReference type="SUPFAM" id="SSF55874">
    <property type="entry name" value="ATPase domain of HSP90 chaperone/DNA topoisomerase II/histidine kinase"/>
    <property type="match status" value="1"/>
</dbReference>
<dbReference type="Pfam" id="PF13589">
    <property type="entry name" value="HATPase_c_3"/>
    <property type="match status" value="1"/>
</dbReference>
<evidence type="ECO:0000313" key="9">
    <source>
        <dbReference type="EMBL" id="KAK2173266.1"/>
    </source>
</evidence>
<evidence type="ECO:0000256" key="2">
    <source>
        <dbReference type="ARBA" id="ARBA00022723"/>
    </source>
</evidence>
<sequence>MCPVHWLLSFSASSQHVPGPLVVVILCQQPACARPLVVVILCQQPRMCPVHWLLSFSVSSQHVPCPLVVVILHQQPTCAQSIGCCHSLPTAAQHVPGPLVVVILCQQPACALSIGCCHSPPAANMCPVHWLLSFSVSSQHVPCPLVVVILHQQPTCAQSIGCCHSLSAASMCPVHCQHVPGPLVVVILGQQPTCARSTDNAYDPDVAATELTIDKKIIKSIPVLAFLDNGKGMVPEKLYKMLSLGYCEKVEVKGHKPIGHYGNGFKSGSMRLGRDAMVFTRSNGTMSIGFLSQTYLEKIKADTVLVPIVTWDAKTKDIIESTDRSGSLKALTTYSLFNSEQELLEQFSLFTKGTLVLIYTLKRGSAGRLEIDFESNPRDILNSAHQELDFATEVRPVSEYMPEYRRSLREYCSILFLRPRMKIILRGEKVKTKLVSKSLSKTEKDVYKPTWLDKPVRITFGFGMSQEDYGILMYHRNRLIKAYEKVGYQKHQSAVQAIGVVGIVQCDFLEPIHNKQDFNKTDRYNSFINAIGQKLNDYWNEKKQLPQGPTRKSGQKAPLPDWTWAQCDNCLKWRRLPGIVDGGTLPDKWFCYMNSDPTHNRCDISEEPEDEDELLQATYKKTYKRQQEQERRKKAEEQELEMARQEQSRLQENARLQKELEEAKRRELQQKQIIAQLSLQKQEIAMQQLKLRQKMAADAEWLQTRQQQSPDTPNSRSNTQLSNRRQADDSVDGDPTPKRQRLDAQPSNGNRTTPKETQVVRIPAKGHENAPIPIDSDEDDSDDDDVITIGSQEADTTAKSSVEVKVETVKTETPDSPKTSTAQDITNDKKSSTQSATVTSADASVTSTPASATSASVTGKDERVNDLKQQLKASEDRYMSLQRNVRSLLQIIVPDLNVPALSFVNDIVVEMIKVNSRQAGGDTGDGGGDN</sequence>
<feature type="compositionally biased region" description="Basic and acidic residues" evidence="7">
    <location>
        <begin position="625"/>
        <end position="649"/>
    </location>
</feature>
<feature type="region of interest" description="Disordered" evidence="7">
    <location>
        <begin position="701"/>
        <end position="861"/>
    </location>
</feature>
<keyword evidence="6" id="KW-0539">Nucleus</keyword>
<evidence type="ECO:0000256" key="4">
    <source>
        <dbReference type="ARBA" id="ARBA00022833"/>
    </source>
</evidence>
<name>A0AAD9KKS3_RIDPI</name>
<keyword evidence="10" id="KW-1185">Reference proteome</keyword>
<dbReference type="GO" id="GO:0005634">
    <property type="term" value="C:nucleus"/>
    <property type="evidence" value="ECO:0007669"/>
    <property type="project" value="UniProtKB-SubCell"/>
</dbReference>
<keyword evidence="3" id="KW-0863">Zinc-finger</keyword>
<dbReference type="AlphaFoldDB" id="A0AAD9KKS3"/>
<dbReference type="InterPro" id="IPR041006">
    <property type="entry name" value="Morc_S5"/>
</dbReference>
<dbReference type="GO" id="GO:0016887">
    <property type="term" value="F:ATP hydrolysis activity"/>
    <property type="evidence" value="ECO:0007669"/>
    <property type="project" value="InterPro"/>
</dbReference>
<feature type="compositionally biased region" description="Polar residues" evidence="7">
    <location>
        <begin position="816"/>
        <end position="825"/>
    </location>
</feature>
<evidence type="ECO:0000256" key="3">
    <source>
        <dbReference type="ARBA" id="ARBA00022771"/>
    </source>
</evidence>
<dbReference type="GO" id="GO:0008270">
    <property type="term" value="F:zinc ion binding"/>
    <property type="evidence" value="ECO:0007669"/>
    <property type="project" value="UniProtKB-KW"/>
</dbReference>
<organism evidence="9 10">
    <name type="scientific">Ridgeia piscesae</name>
    <name type="common">Tubeworm</name>
    <dbReference type="NCBI Taxonomy" id="27915"/>
    <lineage>
        <taxon>Eukaryota</taxon>
        <taxon>Metazoa</taxon>
        <taxon>Spiralia</taxon>
        <taxon>Lophotrochozoa</taxon>
        <taxon>Annelida</taxon>
        <taxon>Polychaeta</taxon>
        <taxon>Sedentaria</taxon>
        <taxon>Canalipalpata</taxon>
        <taxon>Sabellida</taxon>
        <taxon>Siboglinidae</taxon>
        <taxon>Ridgeia</taxon>
    </lineage>
</organism>
<protein>
    <recommendedName>
        <fullName evidence="8">CW-type domain-containing protein</fullName>
    </recommendedName>
</protein>